<dbReference type="InterPro" id="IPR052922">
    <property type="entry name" value="Cytidylate_Kinase-2"/>
</dbReference>
<dbReference type="AlphaFoldDB" id="A0A512HCV6"/>
<dbReference type="EMBL" id="BJZP01000001">
    <property type="protein sequence ID" value="GEO83274.1"/>
    <property type="molecule type" value="Genomic_DNA"/>
</dbReference>
<dbReference type="Proteomes" id="UP000321717">
    <property type="component" value="Unassembled WGS sequence"/>
</dbReference>
<proteinExistence type="predicted"/>
<evidence type="ECO:0000313" key="2">
    <source>
        <dbReference type="Proteomes" id="UP000321717"/>
    </source>
</evidence>
<reference evidence="1 2" key="1">
    <citation type="submission" date="2019-07" db="EMBL/GenBank/DDBJ databases">
        <title>Whole genome shotgun sequence of Rhizobium naphthalenivorans NBRC 107585.</title>
        <authorList>
            <person name="Hosoyama A."/>
            <person name="Uohara A."/>
            <person name="Ohji S."/>
            <person name="Ichikawa N."/>
        </authorList>
    </citation>
    <scope>NUCLEOTIDE SEQUENCE [LARGE SCALE GENOMIC DNA]</scope>
    <source>
        <strain evidence="1 2">NBRC 107585</strain>
    </source>
</reference>
<dbReference type="Gene3D" id="3.40.50.300">
    <property type="entry name" value="P-loop containing nucleotide triphosphate hydrolases"/>
    <property type="match status" value="1"/>
</dbReference>
<name>A0A512HCV6_9HYPH</name>
<dbReference type="OrthoDB" id="7210594at2"/>
<sequence>MVSRPVDLAEGARLVPNAERILVIGCSGSGKSTLARALAERFQLHYISMDRDVFWLPGWQQRPREGANRRIAELVALARWVTDGTSPRTLPERLARADLVIWLRPPRRVSLCGVVTRWFRYAGRTRPEMAEGCPERVDLEFLRYIWQFERNETPKIIEKLAAERREIPLLVLKSHGDSRGLLANLDRRH</sequence>
<organism evidence="1 2">
    <name type="scientific">Ciceribacter naphthalenivorans</name>
    <dbReference type="NCBI Taxonomy" id="1118451"/>
    <lineage>
        <taxon>Bacteria</taxon>
        <taxon>Pseudomonadati</taxon>
        <taxon>Pseudomonadota</taxon>
        <taxon>Alphaproteobacteria</taxon>
        <taxon>Hyphomicrobiales</taxon>
        <taxon>Rhizobiaceae</taxon>
        <taxon>Ciceribacter</taxon>
    </lineage>
</organism>
<evidence type="ECO:0000313" key="1">
    <source>
        <dbReference type="EMBL" id="GEO83274.1"/>
    </source>
</evidence>
<dbReference type="SUPFAM" id="SSF52540">
    <property type="entry name" value="P-loop containing nucleoside triphosphate hydrolases"/>
    <property type="match status" value="1"/>
</dbReference>
<dbReference type="PANTHER" id="PTHR37816">
    <property type="entry name" value="YALI0E33011P"/>
    <property type="match status" value="1"/>
</dbReference>
<accession>A0A512HCV6</accession>
<comment type="caution">
    <text evidence="1">The sequence shown here is derived from an EMBL/GenBank/DDBJ whole genome shotgun (WGS) entry which is preliminary data.</text>
</comment>
<protein>
    <submittedName>
        <fullName evidence="1">ATPase AAA</fullName>
    </submittedName>
</protein>
<dbReference type="InterPro" id="IPR027417">
    <property type="entry name" value="P-loop_NTPase"/>
</dbReference>
<keyword evidence="2" id="KW-1185">Reference proteome</keyword>
<gene>
    <name evidence="1" type="ORF">RNA01_02060</name>
</gene>
<dbReference type="PANTHER" id="PTHR37816:SF3">
    <property type="entry name" value="MODULATES DNA TOPOLOGY"/>
    <property type="match status" value="1"/>
</dbReference>